<name>A0A087SYS1_STEMI</name>
<proteinExistence type="predicted"/>
<sequence>MENQIKQKIEECFKELLKVLSKELKKYISAIETGQNHLTMLIAHTAHYRHAKCSDIENTEIFQKNPDIKLKLLHNISLEIDEEVNMISAVLDQLQKVYWTIKNQCDKILNLYQSNLYINLSIEDVTYGTESSYCIAKKVEAVEQFKRLFSKIHLARKYTLNYHHSGGNLEKIQDLWDVSNLILAQQ</sequence>
<feature type="non-terminal residue" evidence="1">
    <location>
        <position position="186"/>
    </location>
</feature>
<dbReference type="Pfam" id="PF15011">
    <property type="entry name" value="CA109-like"/>
    <property type="match status" value="1"/>
</dbReference>
<gene>
    <name evidence="1" type="ORF">X975_25431</name>
</gene>
<dbReference type="EMBL" id="KK112582">
    <property type="protein sequence ID" value="KFM58010.1"/>
    <property type="molecule type" value="Genomic_DNA"/>
</dbReference>
<protein>
    <submittedName>
        <fullName evidence="1">Uncharacterized protein</fullName>
    </submittedName>
</protein>
<dbReference type="OMA" id="ENITGCW"/>
<evidence type="ECO:0000313" key="2">
    <source>
        <dbReference type="Proteomes" id="UP000054359"/>
    </source>
</evidence>
<organism evidence="1 2">
    <name type="scientific">Stegodyphus mimosarum</name>
    <name type="common">African social velvet spider</name>
    <dbReference type="NCBI Taxonomy" id="407821"/>
    <lineage>
        <taxon>Eukaryota</taxon>
        <taxon>Metazoa</taxon>
        <taxon>Ecdysozoa</taxon>
        <taxon>Arthropoda</taxon>
        <taxon>Chelicerata</taxon>
        <taxon>Arachnida</taxon>
        <taxon>Araneae</taxon>
        <taxon>Araneomorphae</taxon>
        <taxon>Entelegynae</taxon>
        <taxon>Eresoidea</taxon>
        <taxon>Eresidae</taxon>
        <taxon>Stegodyphus</taxon>
    </lineage>
</organism>
<dbReference type="OrthoDB" id="6605214at2759"/>
<accession>A0A087SYS1</accession>
<dbReference type="InterPro" id="IPR029159">
    <property type="entry name" value="CA109-like"/>
</dbReference>
<evidence type="ECO:0000313" key="1">
    <source>
        <dbReference type="EMBL" id="KFM58010.1"/>
    </source>
</evidence>
<keyword evidence="2" id="KW-1185">Reference proteome</keyword>
<dbReference type="AlphaFoldDB" id="A0A087SYS1"/>
<dbReference type="Proteomes" id="UP000054359">
    <property type="component" value="Unassembled WGS sequence"/>
</dbReference>
<reference evidence="1 2" key="1">
    <citation type="submission" date="2013-11" db="EMBL/GenBank/DDBJ databases">
        <title>Genome sequencing of Stegodyphus mimosarum.</title>
        <authorList>
            <person name="Bechsgaard J."/>
        </authorList>
    </citation>
    <scope>NUCLEOTIDE SEQUENCE [LARGE SCALE GENOMIC DNA]</scope>
</reference>